<feature type="compositionally biased region" description="Acidic residues" evidence="7">
    <location>
        <begin position="490"/>
        <end position="514"/>
    </location>
</feature>
<evidence type="ECO:0000256" key="5">
    <source>
        <dbReference type="ARBA" id="ARBA00023136"/>
    </source>
</evidence>
<feature type="compositionally biased region" description="Low complexity" evidence="7">
    <location>
        <begin position="432"/>
        <end position="441"/>
    </location>
</feature>
<dbReference type="RefSeq" id="XP_062738132.1">
    <property type="nucleotide sequence ID" value="XM_062874921.1"/>
</dbReference>
<keyword evidence="4" id="KW-1133">Transmembrane helix</keyword>
<organism evidence="10 11">
    <name type="scientific">Podospora bellae-mahoneyi</name>
    <dbReference type="NCBI Taxonomy" id="2093777"/>
    <lineage>
        <taxon>Eukaryota</taxon>
        <taxon>Fungi</taxon>
        <taxon>Dikarya</taxon>
        <taxon>Ascomycota</taxon>
        <taxon>Pezizomycotina</taxon>
        <taxon>Sordariomycetes</taxon>
        <taxon>Sordariomycetidae</taxon>
        <taxon>Sordariales</taxon>
        <taxon>Podosporaceae</taxon>
        <taxon>Podospora</taxon>
    </lineage>
</organism>
<dbReference type="PROSITE" id="PS51212">
    <property type="entry name" value="WSC"/>
    <property type="match status" value="4"/>
</dbReference>
<feature type="signal peptide" evidence="8">
    <location>
        <begin position="1"/>
        <end position="24"/>
    </location>
</feature>
<evidence type="ECO:0000256" key="6">
    <source>
        <dbReference type="ARBA" id="ARBA00023180"/>
    </source>
</evidence>
<protein>
    <recommendedName>
        <fullName evidence="9">WSC domain-containing protein</fullName>
    </recommendedName>
</protein>
<comment type="caution">
    <text evidence="10">The sequence shown here is derived from an EMBL/GenBank/DDBJ whole genome shotgun (WGS) entry which is preliminary data.</text>
</comment>
<proteinExistence type="predicted"/>
<dbReference type="Proteomes" id="UP001322138">
    <property type="component" value="Unassembled WGS sequence"/>
</dbReference>
<keyword evidence="6" id="KW-0325">Glycoprotein</keyword>
<dbReference type="Pfam" id="PF01822">
    <property type="entry name" value="WSC"/>
    <property type="match status" value="4"/>
</dbReference>
<comment type="subcellular location">
    <subcellularLocation>
        <location evidence="1">Membrane</location>
        <topology evidence="1">Single-pass membrane protein</topology>
    </subcellularLocation>
</comment>
<feature type="region of interest" description="Disordered" evidence="7">
    <location>
        <begin position="432"/>
        <end position="521"/>
    </location>
</feature>
<keyword evidence="2" id="KW-0812">Transmembrane</keyword>
<name>A0ABR0G0A5_9PEZI</name>
<feature type="domain" description="WSC" evidence="9">
    <location>
        <begin position="138"/>
        <end position="226"/>
    </location>
</feature>
<accession>A0ABR0G0A5</accession>
<evidence type="ECO:0000259" key="9">
    <source>
        <dbReference type="PROSITE" id="PS51212"/>
    </source>
</evidence>
<dbReference type="SMART" id="SM00321">
    <property type="entry name" value="WSC"/>
    <property type="match status" value="4"/>
</dbReference>
<evidence type="ECO:0000256" key="7">
    <source>
        <dbReference type="SAM" id="MobiDB-lite"/>
    </source>
</evidence>
<gene>
    <name evidence="10" type="ORF">QC761_116510</name>
</gene>
<sequence>MASTRSSSGLRAVSLFCLIAASQAVPHGNVFKRQGTSSTRNGCFVSNVNGQRLLSASTYASDAMTIESCASFCFRHKYFALEFGRECYCGNSYTAQPVSDTQCSMQCAGNPAQKCGAGNHVDLYTNGLYVPRAPATLSTPYLGCFIDEGPRVLPNNLLGASDMTAEKCAAHCSNYSYFGLEYGRECWCGNSKPKNPAPETDCSFPCSGDDSQLCGAGGRINVWGSPLPSPENVGDFEYTGCFTDAVGQRSLRGKTTYDSQMTLEKCAASCSGYDYFGVSFAEECYCGDTLEPTAEEVPQAECAMRCAGNYNQVCGDANRLNVYSNAQCLPDPESPLSVPGFNYQACWTDQVGDRSLRDVVERSDNMTVETCAAICEDFNFFGVEFGRECFCGNTLYGEVAPASDCTFRCAGDSTQLCGAVDRLNLYYATVPPTTTSTVATPTPTPTLPAEEEDDGEPTATTETPTPTSTLPGGDEEDEEPTPVSTAVDAEPTDTDVEDEPPVETDVEDEEDDEALPTPTPN</sequence>
<evidence type="ECO:0000256" key="1">
    <source>
        <dbReference type="ARBA" id="ARBA00004167"/>
    </source>
</evidence>
<evidence type="ECO:0000256" key="3">
    <source>
        <dbReference type="ARBA" id="ARBA00022729"/>
    </source>
</evidence>
<evidence type="ECO:0000313" key="11">
    <source>
        <dbReference type="Proteomes" id="UP001322138"/>
    </source>
</evidence>
<dbReference type="InterPro" id="IPR051836">
    <property type="entry name" value="Kremen_rcpt"/>
</dbReference>
<evidence type="ECO:0000256" key="4">
    <source>
        <dbReference type="ARBA" id="ARBA00022989"/>
    </source>
</evidence>
<feature type="chain" id="PRO_5046538797" description="WSC domain-containing protein" evidence="8">
    <location>
        <begin position="25"/>
        <end position="521"/>
    </location>
</feature>
<feature type="domain" description="WSC" evidence="9">
    <location>
        <begin position="340"/>
        <end position="429"/>
    </location>
</feature>
<feature type="domain" description="WSC" evidence="9">
    <location>
        <begin position="37"/>
        <end position="127"/>
    </location>
</feature>
<evidence type="ECO:0000313" key="10">
    <source>
        <dbReference type="EMBL" id="KAK4649157.1"/>
    </source>
</evidence>
<dbReference type="GeneID" id="87894403"/>
<dbReference type="InterPro" id="IPR002889">
    <property type="entry name" value="WSC_carb-bd"/>
</dbReference>
<dbReference type="EMBL" id="JAFFGZ010000001">
    <property type="protein sequence ID" value="KAK4649157.1"/>
    <property type="molecule type" value="Genomic_DNA"/>
</dbReference>
<dbReference type="PANTHER" id="PTHR24269:SF16">
    <property type="entry name" value="PROTEIN SLG1"/>
    <property type="match status" value="1"/>
</dbReference>
<evidence type="ECO:0000256" key="2">
    <source>
        <dbReference type="ARBA" id="ARBA00022692"/>
    </source>
</evidence>
<reference evidence="10 11" key="1">
    <citation type="journal article" date="2023" name="bioRxiv">
        <title>High-quality genome assemblies of four members of thePodospora anserinaspecies complex.</title>
        <authorList>
            <person name="Ament-Velasquez S.L."/>
            <person name="Vogan A.A."/>
            <person name="Wallerman O."/>
            <person name="Hartmann F."/>
            <person name="Gautier V."/>
            <person name="Silar P."/>
            <person name="Giraud T."/>
            <person name="Johannesson H."/>
        </authorList>
    </citation>
    <scope>NUCLEOTIDE SEQUENCE [LARGE SCALE GENOMIC DNA]</scope>
    <source>
        <strain evidence="10 11">CBS 112042</strain>
    </source>
</reference>
<dbReference type="PANTHER" id="PTHR24269">
    <property type="entry name" value="KREMEN PROTEIN"/>
    <property type="match status" value="1"/>
</dbReference>
<keyword evidence="3 8" id="KW-0732">Signal</keyword>
<feature type="compositionally biased region" description="Low complexity" evidence="7">
    <location>
        <begin position="457"/>
        <end position="472"/>
    </location>
</feature>
<feature type="domain" description="WSC" evidence="9">
    <location>
        <begin position="235"/>
        <end position="326"/>
    </location>
</feature>
<keyword evidence="5" id="KW-0472">Membrane</keyword>
<keyword evidence="11" id="KW-1185">Reference proteome</keyword>
<evidence type="ECO:0000256" key="8">
    <source>
        <dbReference type="SAM" id="SignalP"/>
    </source>
</evidence>